<evidence type="ECO:0000259" key="1">
    <source>
        <dbReference type="Pfam" id="PF07059"/>
    </source>
</evidence>
<proteinExistence type="predicted"/>
<dbReference type="Pfam" id="PF07059">
    <property type="entry name" value="EDR2_C"/>
    <property type="match status" value="1"/>
</dbReference>
<name>A0AAQ3NSK7_VIGMU</name>
<dbReference type="EMBL" id="CP144697">
    <property type="protein sequence ID" value="WVZ14211.1"/>
    <property type="molecule type" value="Genomic_DNA"/>
</dbReference>
<gene>
    <name evidence="2" type="ORF">V8G54_011777</name>
</gene>
<keyword evidence="3" id="KW-1185">Reference proteome</keyword>
<dbReference type="Proteomes" id="UP001374535">
    <property type="component" value="Chromosome 4"/>
</dbReference>
<sequence length="533" mass="60364">MEKAEADRNEMTKHVHPLLVTFILPRASIEDKLAIIFITAHGIRRWYIQRWGCIWGYLLISIFMMLDCSSHVDIRHQKLSTAANFVKRLHDLAVQKRGYVDLQEMVREDSSITCSYGSTLPQDLLVYDGYYHFCVDIALGNSHLCMQFFLHFVTSIKAKGTLMQMVAADWVRSDKKEDDLGGRPGSIVQVPGSTTYSLALYYMMNTPVEDAPLLESFIKGDDAFRNSRIKLIPYISKGSWIVKQSVGKKACLVGENNNQKKDEGLGRKLLESSWLLGGNKVKEERKVCAVSLEDLGEEKHVMNLSCFHNSSPLSLLSNSSTAVISYICLKILHLNVTTTVEDDCKLGSVDDNAKAVYQTLDIHQQEAVLNEDDTMSTKFGLLQPGSPRYLPSAITEDLRLSEIIEGHNALGSWVNFQAVSRRQGFRRTVAHGQCIPKEREELFQFKAAITTPDCCQWEGIRCNNLTAHIISLDLYGEVHYEHFYRGNYEVSQRYISGEIHKSLMKLSQLKYLNLSSNAFRGIQIPDFLASLRN</sequence>
<organism evidence="2 3">
    <name type="scientific">Vigna mungo</name>
    <name type="common">Black gram</name>
    <name type="synonym">Phaseolus mungo</name>
    <dbReference type="NCBI Taxonomy" id="3915"/>
    <lineage>
        <taxon>Eukaryota</taxon>
        <taxon>Viridiplantae</taxon>
        <taxon>Streptophyta</taxon>
        <taxon>Embryophyta</taxon>
        <taxon>Tracheophyta</taxon>
        <taxon>Spermatophyta</taxon>
        <taxon>Magnoliopsida</taxon>
        <taxon>eudicotyledons</taxon>
        <taxon>Gunneridae</taxon>
        <taxon>Pentapetalae</taxon>
        <taxon>rosids</taxon>
        <taxon>fabids</taxon>
        <taxon>Fabales</taxon>
        <taxon>Fabaceae</taxon>
        <taxon>Papilionoideae</taxon>
        <taxon>50 kb inversion clade</taxon>
        <taxon>NPAAA clade</taxon>
        <taxon>indigoferoid/millettioid clade</taxon>
        <taxon>Phaseoleae</taxon>
        <taxon>Vigna</taxon>
    </lineage>
</organism>
<dbReference type="SUPFAM" id="SSF52058">
    <property type="entry name" value="L domain-like"/>
    <property type="match status" value="1"/>
</dbReference>
<accession>A0AAQ3NSK7</accession>
<evidence type="ECO:0000313" key="2">
    <source>
        <dbReference type="EMBL" id="WVZ14211.1"/>
    </source>
</evidence>
<protein>
    <recommendedName>
        <fullName evidence="1">Protein ENHANCED DISEASE RESISTANCE 2 C-terminal domain-containing protein</fullName>
    </recommendedName>
</protein>
<reference evidence="2 3" key="1">
    <citation type="journal article" date="2023" name="Life. Sci Alliance">
        <title>Evolutionary insights into 3D genome organization and epigenetic landscape of Vigna mungo.</title>
        <authorList>
            <person name="Junaid A."/>
            <person name="Singh B."/>
            <person name="Bhatia S."/>
        </authorList>
    </citation>
    <scope>NUCLEOTIDE SEQUENCE [LARGE SCALE GENOMIC DNA]</scope>
    <source>
        <strain evidence="2">Urdbean</strain>
    </source>
</reference>
<dbReference type="InterPro" id="IPR009769">
    <property type="entry name" value="EDR2_C"/>
</dbReference>
<dbReference type="Gene3D" id="3.80.10.10">
    <property type="entry name" value="Ribonuclease Inhibitor"/>
    <property type="match status" value="1"/>
</dbReference>
<dbReference type="InterPro" id="IPR045096">
    <property type="entry name" value="EDR2-like"/>
</dbReference>
<evidence type="ECO:0000313" key="3">
    <source>
        <dbReference type="Proteomes" id="UP001374535"/>
    </source>
</evidence>
<dbReference type="PANTHER" id="PTHR12136:SF41">
    <property type="entry name" value="PLECKSTRIN HOMOLOGY (PH) AND LIPID-BINDING START DOMAINS-CONTAINING PROTEIN"/>
    <property type="match status" value="1"/>
</dbReference>
<dbReference type="PANTHER" id="PTHR12136">
    <property type="entry name" value="ENHANCED DISEASE RESISTANCE-RELATED"/>
    <property type="match status" value="1"/>
</dbReference>
<dbReference type="AlphaFoldDB" id="A0AAQ3NSK7"/>
<feature type="domain" description="Protein ENHANCED DISEASE RESISTANCE 2 C-terminal" evidence="1">
    <location>
        <begin position="157"/>
        <end position="255"/>
    </location>
</feature>
<dbReference type="InterPro" id="IPR032675">
    <property type="entry name" value="LRR_dom_sf"/>
</dbReference>